<reference evidence="3" key="1">
    <citation type="submission" date="2021-01" db="EMBL/GenBank/DDBJ databases">
        <title>Whole genome shotgun sequence of Sphaerimonospora thailandensis NBRC 107569.</title>
        <authorList>
            <person name="Komaki H."/>
            <person name="Tamura T."/>
        </authorList>
    </citation>
    <scope>NUCLEOTIDE SEQUENCE</scope>
    <source>
        <strain evidence="3">NBRC 107569</strain>
    </source>
</reference>
<name>A0A8J3W2N0_9ACTN</name>
<proteinExistence type="inferred from homology"/>
<dbReference type="InterPro" id="IPR036165">
    <property type="entry name" value="YefM-like_sf"/>
</dbReference>
<evidence type="ECO:0000256" key="2">
    <source>
        <dbReference type="SAM" id="MobiDB-lite"/>
    </source>
</evidence>
<evidence type="ECO:0000313" key="3">
    <source>
        <dbReference type="EMBL" id="GIH72976.1"/>
    </source>
</evidence>
<dbReference type="EMBL" id="BOOG01000068">
    <property type="protein sequence ID" value="GIH72976.1"/>
    <property type="molecule type" value="Genomic_DNA"/>
</dbReference>
<dbReference type="NCBIfam" id="TIGR01552">
    <property type="entry name" value="phd_fam"/>
    <property type="match status" value="1"/>
</dbReference>
<comment type="similarity">
    <text evidence="1">Belongs to the phD/YefM antitoxin family.</text>
</comment>
<sequence>MKRQGTDGDEGGQAEPDRVEGLDAATNGGARYRATLGLSDNLIAVKVMTATEASRSFAVVLDEAERGETIVVTRGGRRIAVIGPAPTAPGRMVKAFLARSAGSLDADFESDVAAARDATDDEMRDAWPDA</sequence>
<accession>A0A8J3W2N0</accession>
<dbReference type="Proteomes" id="UP000610966">
    <property type="component" value="Unassembled WGS sequence"/>
</dbReference>
<protein>
    <recommendedName>
        <fullName evidence="5">Antitoxin</fullName>
    </recommendedName>
</protein>
<dbReference type="Gene3D" id="3.40.1620.10">
    <property type="entry name" value="YefM-like domain"/>
    <property type="match status" value="1"/>
</dbReference>
<organism evidence="3 4">
    <name type="scientific">Sphaerimonospora thailandensis</name>
    <dbReference type="NCBI Taxonomy" id="795644"/>
    <lineage>
        <taxon>Bacteria</taxon>
        <taxon>Bacillati</taxon>
        <taxon>Actinomycetota</taxon>
        <taxon>Actinomycetes</taxon>
        <taxon>Streptosporangiales</taxon>
        <taxon>Streptosporangiaceae</taxon>
        <taxon>Sphaerimonospora</taxon>
    </lineage>
</organism>
<evidence type="ECO:0000313" key="4">
    <source>
        <dbReference type="Proteomes" id="UP000610966"/>
    </source>
</evidence>
<gene>
    <name evidence="3" type="ORF">Mth01_52290</name>
</gene>
<dbReference type="AlphaFoldDB" id="A0A8J3W2N0"/>
<dbReference type="SUPFAM" id="SSF143120">
    <property type="entry name" value="YefM-like"/>
    <property type="match status" value="1"/>
</dbReference>
<evidence type="ECO:0008006" key="5">
    <source>
        <dbReference type="Google" id="ProtNLM"/>
    </source>
</evidence>
<comment type="caution">
    <text evidence="3">The sequence shown here is derived from an EMBL/GenBank/DDBJ whole genome shotgun (WGS) entry which is preliminary data.</text>
</comment>
<feature type="region of interest" description="Disordered" evidence="2">
    <location>
        <begin position="1"/>
        <end position="26"/>
    </location>
</feature>
<keyword evidence="4" id="KW-1185">Reference proteome</keyword>
<evidence type="ECO:0000256" key="1">
    <source>
        <dbReference type="ARBA" id="ARBA00009981"/>
    </source>
</evidence>